<feature type="transmembrane region" description="Helical" evidence="6">
    <location>
        <begin position="394"/>
        <end position="416"/>
    </location>
</feature>
<dbReference type="InParanoid" id="A0A7R8YYY6"/>
<dbReference type="Proteomes" id="UP000594454">
    <property type="component" value="Chromosome 4"/>
</dbReference>
<dbReference type="AlphaFoldDB" id="A0A7R8YYY6"/>
<dbReference type="EMBL" id="LR899012">
    <property type="protein sequence ID" value="CAD7089462.1"/>
    <property type="molecule type" value="Genomic_DNA"/>
</dbReference>
<evidence type="ECO:0000256" key="4">
    <source>
        <dbReference type="ARBA" id="ARBA00022989"/>
    </source>
</evidence>
<name>A0A7R8YYY6_HERIL</name>
<evidence type="ECO:0000256" key="7">
    <source>
        <dbReference type="SAM" id="MobiDB-lite"/>
    </source>
</evidence>
<keyword evidence="9" id="KW-1185">Reference proteome</keyword>
<feature type="compositionally biased region" description="Low complexity" evidence="7">
    <location>
        <begin position="13"/>
        <end position="24"/>
    </location>
</feature>
<evidence type="ECO:0000313" key="9">
    <source>
        <dbReference type="Proteomes" id="UP000594454"/>
    </source>
</evidence>
<feature type="transmembrane region" description="Helical" evidence="6">
    <location>
        <begin position="288"/>
        <end position="312"/>
    </location>
</feature>
<feature type="transmembrane region" description="Helical" evidence="6">
    <location>
        <begin position="44"/>
        <end position="66"/>
    </location>
</feature>
<feature type="transmembrane region" description="Helical" evidence="6">
    <location>
        <begin position="203"/>
        <end position="226"/>
    </location>
</feature>
<evidence type="ECO:0000256" key="2">
    <source>
        <dbReference type="ARBA" id="ARBA00007168"/>
    </source>
</evidence>
<reference evidence="8 9" key="1">
    <citation type="submission" date="2020-11" db="EMBL/GenBank/DDBJ databases">
        <authorList>
            <person name="Wallbank WR R."/>
            <person name="Pardo Diaz C."/>
            <person name="Kozak K."/>
            <person name="Martin S."/>
            <person name="Jiggins C."/>
            <person name="Moest M."/>
            <person name="Warren A I."/>
            <person name="Generalovic N T."/>
            <person name="Byers J.R.P. K."/>
            <person name="Montejo-Kovacevich G."/>
            <person name="Yen C E."/>
        </authorList>
    </citation>
    <scope>NUCLEOTIDE SEQUENCE [LARGE SCALE GENOMIC DNA]</scope>
</reference>
<comment type="similarity">
    <text evidence="2 6">Belongs to the CTL (choline transporter-like) family.</text>
</comment>
<feature type="transmembrane region" description="Helical" evidence="6">
    <location>
        <begin position="348"/>
        <end position="373"/>
    </location>
</feature>
<dbReference type="PANTHER" id="PTHR12385:SF96">
    <property type="entry name" value="CHOLINE TRANSPORTER-LIKE PROTEIN"/>
    <property type="match status" value="1"/>
</dbReference>
<organism evidence="8 9">
    <name type="scientific">Hermetia illucens</name>
    <name type="common">Black soldier fly</name>
    <dbReference type="NCBI Taxonomy" id="343691"/>
    <lineage>
        <taxon>Eukaryota</taxon>
        <taxon>Metazoa</taxon>
        <taxon>Ecdysozoa</taxon>
        <taxon>Arthropoda</taxon>
        <taxon>Hexapoda</taxon>
        <taxon>Insecta</taxon>
        <taxon>Pterygota</taxon>
        <taxon>Neoptera</taxon>
        <taxon>Endopterygota</taxon>
        <taxon>Diptera</taxon>
        <taxon>Brachycera</taxon>
        <taxon>Stratiomyomorpha</taxon>
        <taxon>Stratiomyidae</taxon>
        <taxon>Hermetiinae</taxon>
        <taxon>Hermetia</taxon>
    </lineage>
</organism>
<dbReference type="OMA" id="FWFVACT"/>
<keyword evidence="3 6" id="KW-0812">Transmembrane</keyword>
<evidence type="ECO:0000256" key="3">
    <source>
        <dbReference type="ARBA" id="ARBA00022692"/>
    </source>
</evidence>
<comment type="subcellular location">
    <subcellularLocation>
        <location evidence="6">Cell membrane</location>
        <topology evidence="6">Multi-pass membrane protein</topology>
    </subcellularLocation>
    <subcellularLocation>
        <location evidence="1">Membrane</location>
        <topology evidence="1">Multi-pass membrane protein</topology>
    </subcellularLocation>
</comment>
<dbReference type="GO" id="GO:0005886">
    <property type="term" value="C:plasma membrane"/>
    <property type="evidence" value="ECO:0007669"/>
    <property type="project" value="UniProtKB-SubCell"/>
</dbReference>
<dbReference type="GO" id="GO:0022857">
    <property type="term" value="F:transmembrane transporter activity"/>
    <property type="evidence" value="ECO:0007669"/>
    <property type="project" value="UniProtKB-UniRule"/>
</dbReference>
<accession>A0A7R8YYY6</accession>
<keyword evidence="4 6" id="KW-1133">Transmembrane helix</keyword>
<feature type="region of interest" description="Disordered" evidence="7">
    <location>
        <begin position="1"/>
        <end position="29"/>
    </location>
</feature>
<dbReference type="PANTHER" id="PTHR12385">
    <property type="entry name" value="CHOLINE TRANSPORTER-LIKE (SLC FAMILY 44)"/>
    <property type="match status" value="1"/>
</dbReference>
<sequence length="610" mass="68537">MGCTESSQETRVNPENGNENSNEGDLQESNPVINANRTCTDIHFLILIVAFVVVLVGLLAYCVVNGDIYRVTNGFDDCGNICGRKNTRYDFLGCSGADKTNEKYLLVSPSTSLTSPASVYRICVESCSERASYGEFLNRCLPIRNTDSGSKKSFFSKTGIQDFFQEVSEDLESCWLEIVYLCILSFVASILIMFAFRFFAGFLVWLVLIGIIIALLCGTIFLWILYANSGQETDNLEVPEERNRTYLILAIIVTVALVCISLIILALRDRIKLVIQLFKEAGKALISMPALLFEPLLTFGALAFFACLWFYFAIYVESSGHITVEGNESIKFVKDSTMKVTRWYNLLALFWFVNFVIGCQHMVIAGAVSMWFFTRNKAKLSLPVARSFQNLIRFHLGTVAKGSFFIALVNLIRAILKYCSDYLHEPTNSVTKALNKACQCCLYVFEKFLQYLTRNAYIETAMAGYSFCNAGKRAFNILSSNALRVFAINSIGDFVLLLGKGLVVLITVIVGIELIQRKEGIHHNWVPLAIAGLFAYLVAHCFISVFEMIIDTIFICFCEDCEQNDGINRPYFMSRGLMEFIQNSKKAMHIDEKRGDKAWSVEPETATVDV</sequence>
<protein>
    <recommendedName>
        <fullName evidence="6">Choline transporter-like protein</fullName>
    </recommendedName>
</protein>
<gene>
    <name evidence="8" type="ORF">HERILL_LOCUS12008</name>
</gene>
<evidence type="ECO:0000313" key="8">
    <source>
        <dbReference type="EMBL" id="CAD7089462.1"/>
    </source>
</evidence>
<dbReference type="OrthoDB" id="420519at2759"/>
<feature type="transmembrane region" description="Helical" evidence="6">
    <location>
        <begin position="246"/>
        <end position="267"/>
    </location>
</feature>
<feature type="compositionally biased region" description="Polar residues" evidence="7">
    <location>
        <begin position="1"/>
        <end position="11"/>
    </location>
</feature>
<evidence type="ECO:0000256" key="5">
    <source>
        <dbReference type="ARBA" id="ARBA00023136"/>
    </source>
</evidence>
<feature type="transmembrane region" description="Helical" evidence="6">
    <location>
        <begin position="178"/>
        <end position="196"/>
    </location>
</feature>
<feature type="transmembrane region" description="Helical" evidence="6">
    <location>
        <begin position="494"/>
        <end position="515"/>
    </location>
</feature>
<dbReference type="Pfam" id="PF04515">
    <property type="entry name" value="Choline_transpo"/>
    <property type="match status" value="1"/>
</dbReference>
<feature type="transmembrane region" description="Helical" evidence="6">
    <location>
        <begin position="527"/>
        <end position="550"/>
    </location>
</feature>
<evidence type="ECO:0000256" key="1">
    <source>
        <dbReference type="ARBA" id="ARBA00004141"/>
    </source>
</evidence>
<dbReference type="InterPro" id="IPR007603">
    <property type="entry name" value="Choline_transptr-like"/>
</dbReference>
<evidence type="ECO:0000256" key="6">
    <source>
        <dbReference type="RuleBase" id="RU368066"/>
    </source>
</evidence>
<comment type="function">
    <text evidence="6">Choline transporter.</text>
</comment>
<proteinExistence type="inferred from homology"/>
<keyword evidence="5 6" id="KW-0472">Membrane</keyword>